<dbReference type="OrthoDB" id="198652at2759"/>
<dbReference type="AlphaFoldDB" id="A0A0D2QFD5"/>
<evidence type="ECO:0000313" key="2">
    <source>
        <dbReference type="EMBL" id="KJA30250.1"/>
    </source>
</evidence>
<name>A0A0D2QFD5_HYPSF</name>
<feature type="region of interest" description="Disordered" evidence="1">
    <location>
        <begin position="66"/>
        <end position="87"/>
    </location>
</feature>
<proteinExistence type="predicted"/>
<dbReference type="OMA" id="HANWALM"/>
<feature type="compositionally biased region" description="Basic and acidic residues" evidence="1">
    <location>
        <begin position="69"/>
        <end position="79"/>
    </location>
</feature>
<dbReference type="STRING" id="945553.A0A0D2QFD5"/>
<dbReference type="EMBL" id="KN817518">
    <property type="protein sequence ID" value="KJA30250.1"/>
    <property type="molecule type" value="Genomic_DNA"/>
</dbReference>
<accession>A0A0D2QFD5</accession>
<keyword evidence="3" id="KW-1185">Reference proteome</keyword>
<sequence length="166" mass="19232">PYDKEFPRDQAALLELWDVLGIPHKEKKQVFGSPLPVIGISVDPNAMTLTLPPEARRRLIDELTTWSTEPRRSEKHDDGSAPSKNSKKPVHFTLKRWQQMAGWANYSFNVYPWLKAFLNNFYAKLEGKAKPNQRIYTNTAIRADFRWAKAHIEASDGVHVLKSRFW</sequence>
<feature type="non-terminal residue" evidence="2">
    <location>
        <position position="166"/>
    </location>
</feature>
<organism evidence="2 3">
    <name type="scientific">Hypholoma sublateritium (strain FD-334 SS-4)</name>
    <dbReference type="NCBI Taxonomy" id="945553"/>
    <lineage>
        <taxon>Eukaryota</taxon>
        <taxon>Fungi</taxon>
        <taxon>Dikarya</taxon>
        <taxon>Basidiomycota</taxon>
        <taxon>Agaricomycotina</taxon>
        <taxon>Agaricomycetes</taxon>
        <taxon>Agaricomycetidae</taxon>
        <taxon>Agaricales</taxon>
        <taxon>Agaricineae</taxon>
        <taxon>Strophariaceae</taxon>
        <taxon>Hypholoma</taxon>
    </lineage>
</organism>
<gene>
    <name evidence="2" type="ORF">HYPSUDRAFT_121749</name>
</gene>
<dbReference type="Proteomes" id="UP000054270">
    <property type="component" value="Unassembled WGS sequence"/>
</dbReference>
<feature type="non-terminal residue" evidence="2">
    <location>
        <position position="1"/>
    </location>
</feature>
<protein>
    <submittedName>
        <fullName evidence="2">Uncharacterized protein</fullName>
    </submittedName>
</protein>
<reference evidence="3" key="1">
    <citation type="submission" date="2014-04" db="EMBL/GenBank/DDBJ databases">
        <title>Evolutionary Origins and Diversification of the Mycorrhizal Mutualists.</title>
        <authorList>
            <consortium name="DOE Joint Genome Institute"/>
            <consortium name="Mycorrhizal Genomics Consortium"/>
            <person name="Kohler A."/>
            <person name="Kuo A."/>
            <person name="Nagy L.G."/>
            <person name="Floudas D."/>
            <person name="Copeland A."/>
            <person name="Barry K.W."/>
            <person name="Cichocki N."/>
            <person name="Veneault-Fourrey C."/>
            <person name="LaButti K."/>
            <person name="Lindquist E.A."/>
            <person name="Lipzen A."/>
            <person name="Lundell T."/>
            <person name="Morin E."/>
            <person name="Murat C."/>
            <person name="Riley R."/>
            <person name="Ohm R."/>
            <person name="Sun H."/>
            <person name="Tunlid A."/>
            <person name="Henrissat B."/>
            <person name="Grigoriev I.V."/>
            <person name="Hibbett D.S."/>
            <person name="Martin F."/>
        </authorList>
    </citation>
    <scope>NUCLEOTIDE SEQUENCE [LARGE SCALE GENOMIC DNA]</scope>
    <source>
        <strain evidence="3">FD-334 SS-4</strain>
    </source>
</reference>
<evidence type="ECO:0000256" key="1">
    <source>
        <dbReference type="SAM" id="MobiDB-lite"/>
    </source>
</evidence>
<evidence type="ECO:0000313" key="3">
    <source>
        <dbReference type="Proteomes" id="UP000054270"/>
    </source>
</evidence>